<keyword evidence="4 7" id="KW-0812">Transmembrane</keyword>
<dbReference type="GO" id="GO:0009279">
    <property type="term" value="C:cell outer membrane"/>
    <property type="evidence" value="ECO:0007669"/>
    <property type="project" value="UniProtKB-SubCell"/>
</dbReference>
<dbReference type="Gene3D" id="3.55.50.30">
    <property type="match status" value="1"/>
</dbReference>
<evidence type="ECO:0000256" key="4">
    <source>
        <dbReference type="ARBA" id="ARBA00022692"/>
    </source>
</evidence>
<evidence type="ECO:0000256" key="1">
    <source>
        <dbReference type="ARBA" id="ARBA00004571"/>
    </source>
</evidence>
<dbReference type="InterPro" id="IPR023997">
    <property type="entry name" value="TonB-dep_OMP_SusC/RagA_CS"/>
</dbReference>
<evidence type="ECO:0000256" key="5">
    <source>
        <dbReference type="ARBA" id="ARBA00023136"/>
    </source>
</evidence>
<feature type="signal peptide" evidence="8">
    <location>
        <begin position="1"/>
        <end position="24"/>
    </location>
</feature>
<dbReference type="SMART" id="SM00965">
    <property type="entry name" value="STN"/>
    <property type="match status" value="1"/>
</dbReference>
<dbReference type="AlphaFoldDB" id="A0A4Q7MMN7"/>
<dbReference type="Proteomes" id="UP000293874">
    <property type="component" value="Unassembled WGS sequence"/>
</dbReference>
<keyword evidence="3 7" id="KW-1134">Transmembrane beta strand</keyword>
<organism evidence="10 11">
    <name type="scientific">Pseudobacter ginsenosidimutans</name>
    <dbReference type="NCBI Taxonomy" id="661488"/>
    <lineage>
        <taxon>Bacteria</taxon>
        <taxon>Pseudomonadati</taxon>
        <taxon>Bacteroidota</taxon>
        <taxon>Chitinophagia</taxon>
        <taxon>Chitinophagales</taxon>
        <taxon>Chitinophagaceae</taxon>
        <taxon>Pseudobacter</taxon>
    </lineage>
</organism>
<keyword evidence="5 7" id="KW-0472">Membrane</keyword>
<keyword evidence="8" id="KW-0732">Signal</keyword>
<evidence type="ECO:0000256" key="7">
    <source>
        <dbReference type="PROSITE-ProRule" id="PRU01360"/>
    </source>
</evidence>
<dbReference type="InterPro" id="IPR011662">
    <property type="entry name" value="Secretin/TonB_short_N"/>
</dbReference>
<dbReference type="InterPro" id="IPR036942">
    <property type="entry name" value="Beta-barrel_TonB_sf"/>
</dbReference>
<keyword evidence="6 7" id="KW-0998">Cell outer membrane</keyword>
<proteinExistence type="inferred from homology"/>
<evidence type="ECO:0000256" key="8">
    <source>
        <dbReference type="SAM" id="SignalP"/>
    </source>
</evidence>
<dbReference type="InterPro" id="IPR037066">
    <property type="entry name" value="Plug_dom_sf"/>
</dbReference>
<dbReference type="Gene3D" id="2.170.130.10">
    <property type="entry name" value="TonB-dependent receptor, plug domain"/>
    <property type="match status" value="1"/>
</dbReference>
<dbReference type="Pfam" id="PF07715">
    <property type="entry name" value="Plug"/>
    <property type="match status" value="1"/>
</dbReference>
<dbReference type="SUPFAM" id="SSF49464">
    <property type="entry name" value="Carboxypeptidase regulatory domain-like"/>
    <property type="match status" value="1"/>
</dbReference>
<dbReference type="EMBL" id="SGXA01000003">
    <property type="protein sequence ID" value="RZS69297.1"/>
    <property type="molecule type" value="Genomic_DNA"/>
</dbReference>
<dbReference type="InterPro" id="IPR039426">
    <property type="entry name" value="TonB-dep_rcpt-like"/>
</dbReference>
<comment type="caution">
    <text evidence="10">The sequence shown here is derived from an EMBL/GenBank/DDBJ whole genome shotgun (WGS) entry which is preliminary data.</text>
</comment>
<keyword evidence="2 7" id="KW-0813">Transport</keyword>
<dbReference type="Pfam" id="PF07660">
    <property type="entry name" value="STN"/>
    <property type="match status" value="1"/>
</dbReference>
<dbReference type="SUPFAM" id="SSF56935">
    <property type="entry name" value="Porins"/>
    <property type="match status" value="1"/>
</dbReference>
<name>A0A4Q7MMN7_9BACT</name>
<dbReference type="Gene3D" id="2.60.40.1120">
    <property type="entry name" value="Carboxypeptidase-like, regulatory domain"/>
    <property type="match status" value="1"/>
</dbReference>
<evidence type="ECO:0000313" key="11">
    <source>
        <dbReference type="Proteomes" id="UP000293874"/>
    </source>
</evidence>
<dbReference type="Gene3D" id="2.40.170.20">
    <property type="entry name" value="TonB-dependent receptor, beta-barrel domain"/>
    <property type="match status" value="1"/>
</dbReference>
<dbReference type="OrthoDB" id="9768177at2"/>
<comment type="subcellular location">
    <subcellularLocation>
        <location evidence="1 7">Cell outer membrane</location>
        <topology evidence="1 7">Multi-pass membrane protein</topology>
    </subcellularLocation>
</comment>
<evidence type="ECO:0000256" key="3">
    <source>
        <dbReference type="ARBA" id="ARBA00022452"/>
    </source>
</evidence>
<dbReference type="NCBIfam" id="TIGR04057">
    <property type="entry name" value="SusC_RagA_signa"/>
    <property type="match status" value="1"/>
</dbReference>
<evidence type="ECO:0000313" key="10">
    <source>
        <dbReference type="EMBL" id="RZS69297.1"/>
    </source>
</evidence>
<dbReference type="RefSeq" id="WP_130543642.1">
    <property type="nucleotide sequence ID" value="NZ_CP042431.1"/>
</dbReference>
<feature type="chain" id="PRO_5020273523" evidence="8">
    <location>
        <begin position="25"/>
        <end position="1192"/>
    </location>
</feature>
<protein>
    <submittedName>
        <fullName evidence="10">TonB-linked SusC/RagA family outer membrane protein</fullName>
    </submittedName>
</protein>
<dbReference type="InterPro" id="IPR008969">
    <property type="entry name" value="CarboxyPept-like_regulatory"/>
</dbReference>
<sequence length="1192" mass="133531">MKHLVVFRSLLLAAGVLFMLSLKAQDTEKTVSLNLKNAKLSEALNAVRKSSQINLFYSVDDVNKFPPVTINVTNRPVTEVLNMLLDGTDMKYSIEKNTIIIKRKSPAENPAKKNPDTTVTVRGVVLNGKGQPLYGASVTDQSSGVSAITDASGKFSLITHRRTTLKVTYVGMKSQSLNIRAEGDSYIQNVTMEDAPNEMNQVVVTGYQNIRKSEMVGSANTIKRDEMFYDGTNTVEQMLQGKLPGTVVMNQTGMVGTRPRVRVRGTSTLLSNQEPVWVVDGVIQTDPVPFNAQSLNDVGSSSDMMRNLIGNSISWLNPNDIEDITVLKDAAATVLYGVKAANGVIVIKTKRGKPGGRMTVNYSGGFAITERLNYDQLNLMNSKERIDVSREIYEKRLLGVIGTTAVGYENVLQRYLNKEISYTQFNEEVKYLETVNTDWMKLLYRTPFSHNHSVSISGGSERLSYYSSLATSQNFGTAKGNDTRNMTGTLRLDAKISDKLTAGVQLNAGMIRTKGFYAVDPFKYAQETSRAIPAFDEDGNPKYYEIPGHNGTPLRFNVLNELAETGNQNDQRNFNASLNINYNIINGLRFESLLGLTSVNANAESWASEYSRHIAFIRDYEVGEFGVGSQRYMESKLPHGGEYNSIESRNTTYNIRNSLSWNKLIGLHRIGALAGQELRSTATRGFSSNQFGYFPDRGRNITSPPLTILQYGSVITNPLYKEIKNVITDRDANFLSYYGNLTYSYDERYVITGSLRSDASNRFGQDKKHRFLPIWAGGVRWNVHNEPWMKEQKLVSELNLRASYGWQGNVAENFGPDLIAQLPSNVVNNVTGEYELLIKSLGYADLRWEKTKTMNLGLDLGIASNRFIMSLEYYRKKTDDLIIYREIPVSYGIDQMPINGGKLDNEGIELSMSGTVIRSRDLVWNISFNTSRNRNRINSEIIGSESWRNAASGRLNKGGYGVSSFWVFDFTGLNPNDGSPEFVLPAKDQAAWIAGEKDATAYMKYAGRLEPDFTAGISQVLRYKAFTLSASFNMQLGGKKLLYQMFTGFDLPSAYMNMPKEFASRWKKPGDEKNTNIPSIPSRIWNPVNNQTDAILLLIPPYPGYEYAYEMYNYSTARVVDASFFRCNDISLTWNVPERLLKPLYIKNLSVSAAVRNPFIIVSRDFKGMDPEVATGNQPIPRVYSMQFNVSF</sequence>
<evidence type="ECO:0000256" key="2">
    <source>
        <dbReference type="ARBA" id="ARBA00022448"/>
    </source>
</evidence>
<keyword evidence="11" id="KW-1185">Reference proteome</keyword>
<dbReference type="InterPro" id="IPR012910">
    <property type="entry name" value="Plug_dom"/>
</dbReference>
<accession>A0A4Q7MMN7</accession>
<comment type="similarity">
    <text evidence="7">Belongs to the TonB-dependent receptor family.</text>
</comment>
<feature type="domain" description="Secretin/TonB short N-terminal" evidence="9">
    <location>
        <begin position="53"/>
        <end position="104"/>
    </location>
</feature>
<evidence type="ECO:0000256" key="6">
    <source>
        <dbReference type="ARBA" id="ARBA00023237"/>
    </source>
</evidence>
<gene>
    <name evidence="10" type="ORF">EV199_5134</name>
</gene>
<reference evidence="10 11" key="1">
    <citation type="submission" date="2019-02" db="EMBL/GenBank/DDBJ databases">
        <title>Genomic Encyclopedia of Type Strains, Phase IV (KMG-IV): sequencing the most valuable type-strain genomes for metagenomic binning, comparative biology and taxonomic classification.</title>
        <authorList>
            <person name="Goeker M."/>
        </authorList>
    </citation>
    <scope>NUCLEOTIDE SEQUENCE [LARGE SCALE GENOMIC DNA]</scope>
    <source>
        <strain evidence="10 11">DSM 18116</strain>
    </source>
</reference>
<dbReference type="NCBIfam" id="TIGR04056">
    <property type="entry name" value="OMP_RagA_SusC"/>
    <property type="match status" value="1"/>
</dbReference>
<dbReference type="Pfam" id="PF13715">
    <property type="entry name" value="CarbopepD_reg_2"/>
    <property type="match status" value="1"/>
</dbReference>
<evidence type="ECO:0000259" key="9">
    <source>
        <dbReference type="SMART" id="SM00965"/>
    </source>
</evidence>
<dbReference type="InterPro" id="IPR023996">
    <property type="entry name" value="TonB-dep_OMP_SusC/RagA"/>
</dbReference>
<dbReference type="PROSITE" id="PS52016">
    <property type="entry name" value="TONB_DEPENDENT_REC_3"/>
    <property type="match status" value="1"/>
</dbReference>